<evidence type="ECO:0000313" key="1">
    <source>
        <dbReference type="EMBL" id="GKT26717.1"/>
    </source>
</evidence>
<proteinExistence type="predicted"/>
<protein>
    <submittedName>
        <fullName evidence="1">Uncharacterized protein</fullName>
    </submittedName>
</protein>
<comment type="caution">
    <text evidence="1">The sequence shown here is derived from an EMBL/GenBank/DDBJ whole genome shotgun (WGS) entry which is preliminary data.</text>
</comment>
<gene>
    <name evidence="1" type="ORF">ADUPG1_013454</name>
</gene>
<reference evidence="1" key="1">
    <citation type="submission" date="2022-03" db="EMBL/GenBank/DDBJ databases">
        <title>Draft genome sequence of Aduncisulcus paluster, a free-living microaerophilic Fornicata.</title>
        <authorList>
            <person name="Yuyama I."/>
            <person name="Kume K."/>
            <person name="Tamura T."/>
            <person name="Inagaki Y."/>
            <person name="Hashimoto T."/>
        </authorList>
    </citation>
    <scope>NUCLEOTIDE SEQUENCE</scope>
    <source>
        <strain evidence="1">NY0171</strain>
    </source>
</reference>
<sequence>MSDLLSQPVIYFRTVSEALLQDREGSQKSVDDACGFCCASLQSAELAPKKAAYLTQDDDIVLDISGLRKRALRTLVCSLLIDKGEDKSITSSDPDILIDLLSSHGEIDLSLTMCLYYGIFPSKIARHLGEIYARSSAKDYKQDIHLSTLLCDVELGDSPTPGDIAFEIIKKTFDCDQSPWKDEERTVLILEALDAALCLLNFLEGSDLRKRTFDSMKQLIKLAEKYSPYDTCLSLFNRHCIRESYFLFDRLKHNIGDLRFKKINTCFKKLKDIISSGTDIVVDFRGETIRLSDLK</sequence>
<dbReference type="Proteomes" id="UP001057375">
    <property type="component" value="Unassembled WGS sequence"/>
</dbReference>
<accession>A0ABQ5K2Y9</accession>
<keyword evidence="2" id="KW-1185">Reference proteome</keyword>
<name>A0ABQ5K2Y9_9EUKA</name>
<evidence type="ECO:0000313" key="2">
    <source>
        <dbReference type="Proteomes" id="UP001057375"/>
    </source>
</evidence>
<dbReference type="EMBL" id="BQXS01012674">
    <property type="protein sequence ID" value="GKT26717.1"/>
    <property type="molecule type" value="Genomic_DNA"/>
</dbReference>
<organism evidence="1 2">
    <name type="scientific">Aduncisulcus paluster</name>
    <dbReference type="NCBI Taxonomy" id="2918883"/>
    <lineage>
        <taxon>Eukaryota</taxon>
        <taxon>Metamonada</taxon>
        <taxon>Carpediemonas-like organisms</taxon>
        <taxon>Aduncisulcus</taxon>
    </lineage>
</organism>